<dbReference type="AlphaFoldDB" id="A0A291RHB9"/>
<feature type="region of interest" description="Disordered" evidence="1">
    <location>
        <begin position="231"/>
        <end position="272"/>
    </location>
</feature>
<dbReference type="KEGG" id="ntp:CRH09_11240"/>
<evidence type="ECO:0000256" key="1">
    <source>
        <dbReference type="SAM" id="MobiDB-lite"/>
    </source>
</evidence>
<evidence type="ECO:0000313" key="2">
    <source>
        <dbReference type="EMBL" id="ATL66699.1"/>
    </source>
</evidence>
<gene>
    <name evidence="2" type="ORF">CRH09_11240</name>
</gene>
<name>A0A291RHB9_9NOCA</name>
<dbReference type="Proteomes" id="UP000221961">
    <property type="component" value="Chromosome"/>
</dbReference>
<dbReference type="EMBL" id="CP023778">
    <property type="protein sequence ID" value="ATL66699.1"/>
    <property type="molecule type" value="Genomic_DNA"/>
</dbReference>
<protein>
    <submittedName>
        <fullName evidence="2">Uncharacterized protein</fullName>
    </submittedName>
</protein>
<reference evidence="2 3" key="1">
    <citation type="submission" date="2017-10" db="EMBL/GenBank/DDBJ databases">
        <title>Comparative genomics between pathogenic Norcardia.</title>
        <authorList>
            <person name="Zeng L."/>
        </authorList>
    </citation>
    <scope>NUCLEOTIDE SEQUENCE [LARGE SCALE GENOMIC DNA]</scope>
    <source>
        <strain evidence="2 3">NC_YFY_NT001</strain>
    </source>
</reference>
<proteinExistence type="predicted"/>
<accession>A0A291RHB9</accession>
<organism evidence="2 3">
    <name type="scientific">Nocardia terpenica</name>
    <dbReference type="NCBI Taxonomy" id="455432"/>
    <lineage>
        <taxon>Bacteria</taxon>
        <taxon>Bacillati</taxon>
        <taxon>Actinomycetota</taxon>
        <taxon>Actinomycetes</taxon>
        <taxon>Mycobacteriales</taxon>
        <taxon>Nocardiaceae</taxon>
        <taxon>Nocardia</taxon>
    </lineage>
</organism>
<sequence length="346" mass="38475">MGALGIFDHPCPPERVLPEPTARDREWAGAHPGRWLYFVDPTVDRWELARANVIGGRLADAVGGFAAFWLNPEFVPTARYAGAELTNEVEWVLWRVNSGLDPIGRFVETFGRSVVLVVQTPDDALVQRVWPLRPEGDRRVLHVFTSPGKVPAGVDPALLREVSGLDVLEQVCPHAGICVHVNMGGVPDVWVDGSDLARWWGEWCAVRARPVLETRAQVESYLGWFFDPGQKHAGKTEEPQHTGTTEEPQRAGKMEEPQRAGNEEEGRRAGKSEGRRYRLYPFGIGWLAQDMEGSSLAHVSLVIDTGTGAIIVYSSRDARVVVEDYWEARRVGRSPGGRQVYPRTNP</sequence>
<feature type="compositionally biased region" description="Basic and acidic residues" evidence="1">
    <location>
        <begin position="247"/>
        <end position="272"/>
    </location>
</feature>
<evidence type="ECO:0000313" key="3">
    <source>
        <dbReference type="Proteomes" id="UP000221961"/>
    </source>
</evidence>